<comment type="caution">
    <text evidence="1">The sequence shown here is derived from an EMBL/GenBank/DDBJ whole genome shotgun (WGS) entry which is preliminary data.</text>
</comment>
<evidence type="ECO:0000313" key="1">
    <source>
        <dbReference type="EMBL" id="KAF8416852.1"/>
    </source>
</evidence>
<organism evidence="1 2">
    <name type="scientific">Boletus edulis BED1</name>
    <dbReference type="NCBI Taxonomy" id="1328754"/>
    <lineage>
        <taxon>Eukaryota</taxon>
        <taxon>Fungi</taxon>
        <taxon>Dikarya</taxon>
        <taxon>Basidiomycota</taxon>
        <taxon>Agaricomycotina</taxon>
        <taxon>Agaricomycetes</taxon>
        <taxon>Agaricomycetidae</taxon>
        <taxon>Boletales</taxon>
        <taxon>Boletineae</taxon>
        <taxon>Boletaceae</taxon>
        <taxon>Boletoideae</taxon>
        <taxon>Boletus</taxon>
    </lineage>
</organism>
<sequence length="343" mass="38561">MRYFVENGSSSSFTSSPSLLVMPLPGCNSPVPPHWALSFNDLLADYMVDLFQYRISQGPEEIRHLRPIPQIGLETLCEASLMVSKIVLAYRNQVQLPEVDIVHLAETVHQSNQIEVHTEGLMLPANPGIWRELREPTVIINCSGHVLLWYLPGAMSQPNQVGDILFYMFGEPNEKQIMMWKSLEMLKEPLECSIHAAAPSTNWCLHVDLFRMTADLKGTINLSPAWFQQGRNTHNSVPEVSALLKGHRMDNGTRQWVRQSRDQWAILSGAMAIMHLDMYATGREALEALAIWLSVFSVASMMVNQATAMHLDGHSQPQWLDLLANFGEHEDLDLVLSTIGVHA</sequence>
<accession>A0AAD4BC62</accession>
<dbReference type="AlphaFoldDB" id="A0AAD4BC62"/>
<evidence type="ECO:0000313" key="2">
    <source>
        <dbReference type="Proteomes" id="UP001194468"/>
    </source>
</evidence>
<reference evidence="1" key="1">
    <citation type="submission" date="2019-10" db="EMBL/GenBank/DDBJ databases">
        <authorList>
            <consortium name="DOE Joint Genome Institute"/>
            <person name="Kuo A."/>
            <person name="Miyauchi S."/>
            <person name="Kiss E."/>
            <person name="Drula E."/>
            <person name="Kohler A."/>
            <person name="Sanchez-Garcia M."/>
            <person name="Andreopoulos B."/>
            <person name="Barry K.W."/>
            <person name="Bonito G."/>
            <person name="Buee M."/>
            <person name="Carver A."/>
            <person name="Chen C."/>
            <person name="Cichocki N."/>
            <person name="Clum A."/>
            <person name="Culley D."/>
            <person name="Crous P.W."/>
            <person name="Fauchery L."/>
            <person name="Girlanda M."/>
            <person name="Hayes R."/>
            <person name="Keri Z."/>
            <person name="LaButti K."/>
            <person name="Lipzen A."/>
            <person name="Lombard V."/>
            <person name="Magnuson J."/>
            <person name="Maillard F."/>
            <person name="Morin E."/>
            <person name="Murat C."/>
            <person name="Nolan M."/>
            <person name="Ohm R."/>
            <person name="Pangilinan J."/>
            <person name="Pereira M."/>
            <person name="Perotto S."/>
            <person name="Peter M."/>
            <person name="Riley R."/>
            <person name="Sitrit Y."/>
            <person name="Stielow B."/>
            <person name="Szollosi G."/>
            <person name="Zifcakova L."/>
            <person name="Stursova M."/>
            <person name="Spatafora J.W."/>
            <person name="Tedersoo L."/>
            <person name="Vaario L.-M."/>
            <person name="Yamada A."/>
            <person name="Yan M."/>
            <person name="Wang P."/>
            <person name="Xu J."/>
            <person name="Bruns T."/>
            <person name="Baldrian P."/>
            <person name="Vilgalys R."/>
            <person name="Henrissat B."/>
            <person name="Grigoriev I.V."/>
            <person name="Hibbett D."/>
            <person name="Nagy L.G."/>
            <person name="Martin F.M."/>
        </authorList>
    </citation>
    <scope>NUCLEOTIDE SEQUENCE</scope>
    <source>
        <strain evidence="1">BED1</strain>
    </source>
</reference>
<protein>
    <submittedName>
        <fullName evidence="1">Uncharacterized protein</fullName>
    </submittedName>
</protein>
<dbReference type="Proteomes" id="UP001194468">
    <property type="component" value="Unassembled WGS sequence"/>
</dbReference>
<dbReference type="EMBL" id="WHUW01000240">
    <property type="protein sequence ID" value="KAF8416852.1"/>
    <property type="molecule type" value="Genomic_DNA"/>
</dbReference>
<keyword evidence="2" id="KW-1185">Reference proteome</keyword>
<proteinExistence type="predicted"/>
<name>A0AAD4BC62_BOLED</name>
<reference evidence="1" key="2">
    <citation type="journal article" date="2020" name="Nat. Commun.">
        <title>Large-scale genome sequencing of mycorrhizal fungi provides insights into the early evolution of symbiotic traits.</title>
        <authorList>
            <person name="Miyauchi S."/>
            <person name="Kiss E."/>
            <person name="Kuo A."/>
            <person name="Drula E."/>
            <person name="Kohler A."/>
            <person name="Sanchez-Garcia M."/>
            <person name="Morin E."/>
            <person name="Andreopoulos B."/>
            <person name="Barry K.W."/>
            <person name="Bonito G."/>
            <person name="Buee M."/>
            <person name="Carver A."/>
            <person name="Chen C."/>
            <person name="Cichocki N."/>
            <person name="Clum A."/>
            <person name="Culley D."/>
            <person name="Crous P.W."/>
            <person name="Fauchery L."/>
            <person name="Girlanda M."/>
            <person name="Hayes R.D."/>
            <person name="Keri Z."/>
            <person name="LaButti K."/>
            <person name="Lipzen A."/>
            <person name="Lombard V."/>
            <person name="Magnuson J."/>
            <person name="Maillard F."/>
            <person name="Murat C."/>
            <person name="Nolan M."/>
            <person name="Ohm R.A."/>
            <person name="Pangilinan J."/>
            <person name="Pereira M.F."/>
            <person name="Perotto S."/>
            <person name="Peter M."/>
            <person name="Pfister S."/>
            <person name="Riley R."/>
            <person name="Sitrit Y."/>
            <person name="Stielow J.B."/>
            <person name="Szollosi G."/>
            <person name="Zifcakova L."/>
            <person name="Stursova M."/>
            <person name="Spatafora J.W."/>
            <person name="Tedersoo L."/>
            <person name="Vaario L.M."/>
            <person name="Yamada A."/>
            <person name="Yan M."/>
            <person name="Wang P."/>
            <person name="Xu J."/>
            <person name="Bruns T."/>
            <person name="Baldrian P."/>
            <person name="Vilgalys R."/>
            <person name="Dunand C."/>
            <person name="Henrissat B."/>
            <person name="Grigoriev I.V."/>
            <person name="Hibbett D."/>
            <person name="Nagy L.G."/>
            <person name="Martin F.M."/>
        </authorList>
    </citation>
    <scope>NUCLEOTIDE SEQUENCE</scope>
    <source>
        <strain evidence="1">BED1</strain>
    </source>
</reference>
<gene>
    <name evidence="1" type="ORF">L210DRAFT_3656349</name>
</gene>